<keyword evidence="3" id="KW-1185">Reference proteome</keyword>
<dbReference type="AlphaFoldDB" id="A0AAD7IT99"/>
<evidence type="ECO:0000256" key="1">
    <source>
        <dbReference type="SAM" id="MobiDB-lite"/>
    </source>
</evidence>
<accession>A0AAD7IT99</accession>
<comment type="caution">
    <text evidence="2">The sequence shown here is derived from an EMBL/GenBank/DDBJ whole genome shotgun (WGS) entry which is preliminary data.</text>
</comment>
<name>A0AAD7IT99_9AGAR</name>
<evidence type="ECO:0000313" key="3">
    <source>
        <dbReference type="Proteomes" id="UP001215598"/>
    </source>
</evidence>
<protein>
    <submittedName>
        <fullName evidence="2">Uncharacterized protein</fullName>
    </submittedName>
</protein>
<organism evidence="2 3">
    <name type="scientific">Mycena metata</name>
    <dbReference type="NCBI Taxonomy" id="1033252"/>
    <lineage>
        <taxon>Eukaryota</taxon>
        <taxon>Fungi</taxon>
        <taxon>Dikarya</taxon>
        <taxon>Basidiomycota</taxon>
        <taxon>Agaricomycotina</taxon>
        <taxon>Agaricomycetes</taxon>
        <taxon>Agaricomycetidae</taxon>
        <taxon>Agaricales</taxon>
        <taxon>Marasmiineae</taxon>
        <taxon>Mycenaceae</taxon>
        <taxon>Mycena</taxon>
    </lineage>
</organism>
<sequence length="227" mass="24967">MFCCEVLAGYSLGLHKAFHLLMPDKTSSAWLFGKVANLGTRRDSENCAHQVKDISSHVFIYHKVELKAHLVALIMGGNTGIVKMALPRIEPMHGELTILHNNLQFQCAVMVNGLLARISLTCKEYFTQHLLDVLTSLCCISGDGQEQPAGLHLQHGARNGGGRREQGPFPPSTTCSKTDEIMSRGAGNSVQLHVIRLHQLGKKCTVWDLNPRPQAMDSTGREKDITS</sequence>
<dbReference type="EMBL" id="JARKIB010000067">
    <property type="protein sequence ID" value="KAJ7749918.1"/>
    <property type="molecule type" value="Genomic_DNA"/>
</dbReference>
<feature type="region of interest" description="Disordered" evidence="1">
    <location>
        <begin position="151"/>
        <end position="174"/>
    </location>
</feature>
<reference evidence="2" key="1">
    <citation type="submission" date="2023-03" db="EMBL/GenBank/DDBJ databases">
        <title>Massive genome expansion in bonnet fungi (Mycena s.s.) driven by repeated elements and novel gene families across ecological guilds.</title>
        <authorList>
            <consortium name="Lawrence Berkeley National Laboratory"/>
            <person name="Harder C.B."/>
            <person name="Miyauchi S."/>
            <person name="Viragh M."/>
            <person name="Kuo A."/>
            <person name="Thoen E."/>
            <person name="Andreopoulos B."/>
            <person name="Lu D."/>
            <person name="Skrede I."/>
            <person name="Drula E."/>
            <person name="Henrissat B."/>
            <person name="Morin E."/>
            <person name="Kohler A."/>
            <person name="Barry K."/>
            <person name="LaButti K."/>
            <person name="Morin E."/>
            <person name="Salamov A."/>
            <person name="Lipzen A."/>
            <person name="Mereny Z."/>
            <person name="Hegedus B."/>
            <person name="Baldrian P."/>
            <person name="Stursova M."/>
            <person name="Weitz H."/>
            <person name="Taylor A."/>
            <person name="Grigoriev I.V."/>
            <person name="Nagy L.G."/>
            <person name="Martin F."/>
            <person name="Kauserud H."/>
        </authorList>
    </citation>
    <scope>NUCLEOTIDE SEQUENCE</scope>
    <source>
        <strain evidence="2">CBHHK182m</strain>
    </source>
</reference>
<evidence type="ECO:0000313" key="2">
    <source>
        <dbReference type="EMBL" id="KAJ7749918.1"/>
    </source>
</evidence>
<proteinExistence type="predicted"/>
<gene>
    <name evidence="2" type="ORF">B0H16DRAFT_1460947</name>
</gene>
<dbReference type="Proteomes" id="UP001215598">
    <property type="component" value="Unassembled WGS sequence"/>
</dbReference>